<dbReference type="PIRSF" id="PIRSF015736">
    <property type="entry name" value="MI"/>
    <property type="match status" value="1"/>
</dbReference>
<dbReference type="RefSeq" id="WP_160366581.1">
    <property type="nucleotide sequence ID" value="NZ_JACEIB010000007.1"/>
</dbReference>
<sequence>MVESSVTDRPVPLAQPERRRPGHRGRIGIIQPAPGVMLEYEWPAHLPDEVLFPMARIRMTGATAADYDRIAGQAPDYAQDLASAGADVIGYACSVGSLHAGVEAERRLVADLARASRKPVVSIADSSMRALARLTARRIAILTPYGEETNALVASYAGEAGFQVAALWPTPVGIVTVGDLSAAEIAGIAIDALRRTKDAEALWIPCTAIRTLDAIDAIEQATGRPVVSGSQSLLWGALRAIGIDDRLPRAGRLLSLSIS</sequence>
<dbReference type="Pfam" id="PF17645">
    <property type="entry name" value="Amdase"/>
    <property type="match status" value="1"/>
</dbReference>
<dbReference type="PANTHER" id="PTHR40267:SF1">
    <property type="entry name" value="BLR3294 PROTEIN"/>
    <property type="match status" value="1"/>
</dbReference>
<dbReference type="Gene3D" id="3.40.50.12500">
    <property type="match status" value="1"/>
</dbReference>
<dbReference type="InterPro" id="IPR053714">
    <property type="entry name" value="Iso_Racemase_Enz_sf"/>
</dbReference>
<keyword evidence="3" id="KW-1185">Reference proteome</keyword>
<dbReference type="Proteomes" id="UP000570166">
    <property type="component" value="Unassembled WGS sequence"/>
</dbReference>
<proteinExistence type="predicted"/>
<feature type="region of interest" description="Disordered" evidence="1">
    <location>
        <begin position="1"/>
        <end position="26"/>
    </location>
</feature>
<dbReference type="PANTHER" id="PTHR40267">
    <property type="entry name" value="BLR3294 PROTEIN"/>
    <property type="match status" value="1"/>
</dbReference>
<dbReference type="InterPro" id="IPR026286">
    <property type="entry name" value="MaiA/AMDase"/>
</dbReference>
<reference evidence="2 3" key="1">
    <citation type="submission" date="2020-07" db="EMBL/GenBank/DDBJ databases">
        <authorList>
            <person name="Sun Q."/>
        </authorList>
    </citation>
    <scope>NUCLEOTIDE SEQUENCE [LARGE SCALE GENOMIC DNA]</scope>
    <source>
        <strain evidence="2 3">CGMCC 1.13654</strain>
    </source>
</reference>
<evidence type="ECO:0000313" key="3">
    <source>
        <dbReference type="Proteomes" id="UP000570166"/>
    </source>
</evidence>
<name>A0A838L6L8_9SPHN</name>
<gene>
    <name evidence="2" type="ORF">HZF05_11920</name>
</gene>
<protein>
    <submittedName>
        <fullName evidence="2">Aspartate/glutamate racemase family protein</fullName>
    </submittedName>
</protein>
<evidence type="ECO:0000256" key="1">
    <source>
        <dbReference type="SAM" id="MobiDB-lite"/>
    </source>
</evidence>
<dbReference type="EMBL" id="JACEIB010000007">
    <property type="protein sequence ID" value="MBA2934804.1"/>
    <property type="molecule type" value="Genomic_DNA"/>
</dbReference>
<evidence type="ECO:0000313" key="2">
    <source>
        <dbReference type="EMBL" id="MBA2934804.1"/>
    </source>
</evidence>
<organism evidence="2 3">
    <name type="scientific">Sphingomonas chungangi</name>
    <dbReference type="NCBI Taxonomy" id="2683589"/>
    <lineage>
        <taxon>Bacteria</taxon>
        <taxon>Pseudomonadati</taxon>
        <taxon>Pseudomonadota</taxon>
        <taxon>Alphaproteobacteria</taxon>
        <taxon>Sphingomonadales</taxon>
        <taxon>Sphingomonadaceae</taxon>
        <taxon>Sphingomonas</taxon>
    </lineage>
</organism>
<comment type="caution">
    <text evidence="2">The sequence shown here is derived from an EMBL/GenBank/DDBJ whole genome shotgun (WGS) entry which is preliminary data.</text>
</comment>
<dbReference type="AlphaFoldDB" id="A0A838L6L8"/>
<accession>A0A838L6L8</accession>